<evidence type="ECO:0000256" key="5">
    <source>
        <dbReference type="ARBA" id="ARBA00022898"/>
    </source>
</evidence>
<comment type="cofactor">
    <cofactor evidence="1">
        <name>pyridoxal 5'-phosphate</name>
        <dbReference type="ChEBI" id="CHEBI:597326"/>
    </cofactor>
</comment>
<dbReference type="PANTHER" id="PTHR11601:SF34">
    <property type="entry name" value="CYSTEINE DESULFURASE"/>
    <property type="match status" value="1"/>
</dbReference>
<dbReference type="RefSeq" id="WP_088253126.1">
    <property type="nucleotide sequence ID" value="NZ_NIDE01000002.1"/>
</dbReference>
<feature type="domain" description="Aminotransferase class V" evidence="9">
    <location>
        <begin position="5"/>
        <end position="366"/>
    </location>
</feature>
<dbReference type="InterPro" id="IPR015421">
    <property type="entry name" value="PyrdxlP-dep_Trfase_major"/>
</dbReference>
<evidence type="ECO:0000256" key="8">
    <source>
        <dbReference type="ARBA" id="ARBA00050776"/>
    </source>
</evidence>
<dbReference type="InterPro" id="IPR000192">
    <property type="entry name" value="Aminotrans_V_dom"/>
</dbReference>
<dbReference type="GO" id="GO:0051536">
    <property type="term" value="F:iron-sulfur cluster binding"/>
    <property type="evidence" value="ECO:0007669"/>
    <property type="project" value="UniProtKB-KW"/>
</dbReference>
<dbReference type="Gene3D" id="3.40.640.10">
    <property type="entry name" value="Type I PLP-dependent aspartate aminotransferase-like (Major domain)"/>
    <property type="match status" value="1"/>
</dbReference>
<evidence type="ECO:0000256" key="1">
    <source>
        <dbReference type="ARBA" id="ARBA00001933"/>
    </source>
</evidence>
<dbReference type="PIRSF" id="PIRSF005572">
    <property type="entry name" value="NifS"/>
    <property type="match status" value="1"/>
</dbReference>
<comment type="caution">
    <text evidence="10">The sequence shown here is derived from an EMBL/GenBank/DDBJ whole genome shotgun (WGS) entry which is preliminary data.</text>
</comment>
<dbReference type="GO" id="GO:0031071">
    <property type="term" value="F:cysteine desulfurase activity"/>
    <property type="evidence" value="ECO:0007669"/>
    <property type="project" value="UniProtKB-EC"/>
</dbReference>
<gene>
    <name evidence="10" type="ORF">FRUB_01723</name>
</gene>
<organism evidence="10 11">
    <name type="scientific">Fimbriiglobus ruber</name>
    <dbReference type="NCBI Taxonomy" id="1908690"/>
    <lineage>
        <taxon>Bacteria</taxon>
        <taxon>Pseudomonadati</taxon>
        <taxon>Planctomycetota</taxon>
        <taxon>Planctomycetia</taxon>
        <taxon>Gemmatales</taxon>
        <taxon>Gemmataceae</taxon>
        <taxon>Fimbriiglobus</taxon>
    </lineage>
</organism>
<keyword evidence="5" id="KW-0663">Pyridoxal phosphate</keyword>
<dbReference type="GO" id="GO:0046872">
    <property type="term" value="F:metal ion binding"/>
    <property type="evidence" value="ECO:0007669"/>
    <property type="project" value="UniProtKB-KW"/>
</dbReference>
<dbReference type="OrthoDB" id="9808002at2"/>
<name>A0A225DVJ4_9BACT</name>
<accession>A0A225DVJ4</accession>
<evidence type="ECO:0000313" key="11">
    <source>
        <dbReference type="Proteomes" id="UP000214646"/>
    </source>
</evidence>
<dbReference type="Gene3D" id="1.10.260.50">
    <property type="match status" value="1"/>
</dbReference>
<proteinExistence type="inferred from homology"/>
<evidence type="ECO:0000256" key="2">
    <source>
        <dbReference type="ARBA" id="ARBA00006490"/>
    </source>
</evidence>
<dbReference type="InterPro" id="IPR015422">
    <property type="entry name" value="PyrdxlP-dep_Trfase_small"/>
</dbReference>
<dbReference type="PANTHER" id="PTHR11601">
    <property type="entry name" value="CYSTEINE DESULFURYLASE FAMILY MEMBER"/>
    <property type="match status" value="1"/>
</dbReference>
<dbReference type="EMBL" id="NIDE01000002">
    <property type="protein sequence ID" value="OWK45392.1"/>
    <property type="molecule type" value="Genomic_DNA"/>
</dbReference>
<evidence type="ECO:0000259" key="9">
    <source>
        <dbReference type="Pfam" id="PF00266"/>
    </source>
</evidence>
<keyword evidence="7" id="KW-0411">Iron-sulfur</keyword>
<evidence type="ECO:0000256" key="4">
    <source>
        <dbReference type="ARBA" id="ARBA00022723"/>
    </source>
</evidence>
<keyword evidence="3" id="KW-0808">Transferase</keyword>
<dbReference type="AlphaFoldDB" id="A0A225DVJ4"/>
<comment type="similarity">
    <text evidence="2">Belongs to the class-V pyridoxal-phosphate-dependent aminotransferase family. NifS/IscS subfamily.</text>
</comment>
<sequence length="383" mass="40324">MRSLYLDHNATTPLLPEAWEAMRPVAEAAVGNPSSAHHAGRKARQFLEDARDRVAAALGAHPDEVFFTSGATEANNLALFGLTAGASPPAHVLAAPFEHPCVIEPLKQLAARHFDVDWLPVTPRGQVETAAVMARVRDDTRLVCLMLVNHETGALQPVRHVAKKLPKQIPLHCDAAQAIGKIPVHFRDLSVTTLTASAHKFRGPTGVGLLLAKRGATIRPLMFGGHQQKGTRPGTEPVALAVGLAVALEHAVRNLDVTRAHLEALGRRFLAGLGAALGQAFGVNGPEFGSPDALPTTLNVSFPGCRSDVLLVSLDLAGVACSTGSACSSGSLLPSPVLQAMGVPDGVLRSAIRFSLGPTLTDGDIDEAVTRIAKCVREVRQRG</sequence>
<dbReference type="Proteomes" id="UP000214646">
    <property type="component" value="Unassembled WGS sequence"/>
</dbReference>
<evidence type="ECO:0000256" key="6">
    <source>
        <dbReference type="ARBA" id="ARBA00023004"/>
    </source>
</evidence>
<dbReference type="SUPFAM" id="SSF53383">
    <property type="entry name" value="PLP-dependent transferases"/>
    <property type="match status" value="1"/>
</dbReference>
<dbReference type="Pfam" id="PF00266">
    <property type="entry name" value="Aminotran_5"/>
    <property type="match status" value="1"/>
</dbReference>
<dbReference type="Gene3D" id="3.90.1150.10">
    <property type="entry name" value="Aspartate Aminotransferase, domain 1"/>
    <property type="match status" value="1"/>
</dbReference>
<dbReference type="InterPro" id="IPR016454">
    <property type="entry name" value="Cysteine_dSase"/>
</dbReference>
<evidence type="ECO:0000256" key="3">
    <source>
        <dbReference type="ARBA" id="ARBA00022679"/>
    </source>
</evidence>
<evidence type="ECO:0000256" key="7">
    <source>
        <dbReference type="ARBA" id="ARBA00023014"/>
    </source>
</evidence>
<dbReference type="InterPro" id="IPR015424">
    <property type="entry name" value="PyrdxlP-dep_Trfase"/>
</dbReference>
<comment type="catalytic activity">
    <reaction evidence="8">
        <text>(sulfur carrier)-H + L-cysteine = (sulfur carrier)-SH + L-alanine</text>
        <dbReference type="Rhea" id="RHEA:43892"/>
        <dbReference type="Rhea" id="RHEA-COMP:14737"/>
        <dbReference type="Rhea" id="RHEA-COMP:14739"/>
        <dbReference type="ChEBI" id="CHEBI:29917"/>
        <dbReference type="ChEBI" id="CHEBI:35235"/>
        <dbReference type="ChEBI" id="CHEBI:57972"/>
        <dbReference type="ChEBI" id="CHEBI:64428"/>
        <dbReference type="EC" id="2.8.1.7"/>
    </reaction>
</comment>
<evidence type="ECO:0000313" key="10">
    <source>
        <dbReference type="EMBL" id="OWK45392.1"/>
    </source>
</evidence>
<keyword evidence="4" id="KW-0479">Metal-binding</keyword>
<reference evidence="11" key="1">
    <citation type="submission" date="2017-06" db="EMBL/GenBank/DDBJ databases">
        <title>Genome analysis of Fimbriiglobus ruber SP5, the first member of the order Planctomycetales with confirmed chitinolytic capability.</title>
        <authorList>
            <person name="Ravin N.V."/>
            <person name="Rakitin A.L."/>
            <person name="Ivanova A.A."/>
            <person name="Beletsky A.V."/>
            <person name="Kulichevskaya I.S."/>
            <person name="Mardanov A.V."/>
            <person name="Dedysh S.N."/>
        </authorList>
    </citation>
    <scope>NUCLEOTIDE SEQUENCE [LARGE SCALE GENOMIC DNA]</scope>
    <source>
        <strain evidence="11">SP5</strain>
    </source>
</reference>
<keyword evidence="11" id="KW-1185">Reference proteome</keyword>
<protein>
    <submittedName>
        <fullName evidence="10">Cysteine desulfurase</fullName>
    </submittedName>
</protein>
<keyword evidence="6" id="KW-0408">Iron</keyword>